<dbReference type="PANTHER" id="PTHR14343:SF5">
    <property type="entry name" value="DUF4537 DOMAIN-CONTAINING PROTEIN"/>
    <property type="match status" value="1"/>
</dbReference>
<feature type="non-terminal residue" evidence="2">
    <location>
        <position position="1"/>
    </location>
</feature>
<accession>A0A0B6ZJK7</accession>
<dbReference type="SUPFAM" id="SSF53300">
    <property type="entry name" value="vWA-like"/>
    <property type="match status" value="1"/>
</dbReference>
<dbReference type="EMBL" id="HACG01021176">
    <property type="protein sequence ID" value="CEK68041.1"/>
    <property type="molecule type" value="Transcribed_RNA"/>
</dbReference>
<reference evidence="2" key="1">
    <citation type="submission" date="2014-12" db="EMBL/GenBank/DDBJ databases">
        <title>Insight into the proteome of Arion vulgaris.</title>
        <authorList>
            <person name="Aradska J."/>
            <person name="Bulat T."/>
            <person name="Smidak R."/>
            <person name="Sarate P."/>
            <person name="Gangsoo J."/>
            <person name="Sialana F."/>
            <person name="Bilban M."/>
            <person name="Lubec G."/>
        </authorList>
    </citation>
    <scope>NUCLEOTIDE SEQUENCE</scope>
    <source>
        <tissue evidence="2">Skin</tissue>
    </source>
</reference>
<dbReference type="Gene3D" id="3.40.50.410">
    <property type="entry name" value="von Willebrand factor, type A domain"/>
    <property type="match status" value="1"/>
</dbReference>
<dbReference type="AlphaFoldDB" id="A0A0B6ZJK7"/>
<gene>
    <name evidence="2" type="primary">ORF64866</name>
</gene>
<evidence type="ECO:0000313" key="2">
    <source>
        <dbReference type="EMBL" id="CEK68041.1"/>
    </source>
</evidence>
<feature type="non-terminal residue" evidence="2">
    <location>
        <position position="176"/>
    </location>
</feature>
<feature type="domain" description="VWFA" evidence="1">
    <location>
        <begin position="6"/>
        <end position="156"/>
    </location>
</feature>
<name>A0A0B6ZJK7_9EUPU</name>
<dbReference type="InterPro" id="IPR036465">
    <property type="entry name" value="vWFA_dom_sf"/>
</dbReference>
<dbReference type="PANTHER" id="PTHR14343">
    <property type="entry name" value="VWFA DOMAIN-CONTAINING PROTEIN"/>
    <property type="match status" value="1"/>
</dbReference>
<protein>
    <recommendedName>
        <fullName evidence="1">VWFA domain-containing protein</fullName>
    </recommendedName>
</protein>
<dbReference type="Pfam" id="PF13768">
    <property type="entry name" value="VWA_3"/>
    <property type="match status" value="1"/>
</dbReference>
<organism evidence="2">
    <name type="scientific">Arion vulgaris</name>
    <dbReference type="NCBI Taxonomy" id="1028688"/>
    <lineage>
        <taxon>Eukaryota</taxon>
        <taxon>Metazoa</taxon>
        <taxon>Spiralia</taxon>
        <taxon>Lophotrochozoa</taxon>
        <taxon>Mollusca</taxon>
        <taxon>Gastropoda</taxon>
        <taxon>Heterobranchia</taxon>
        <taxon>Euthyneura</taxon>
        <taxon>Panpulmonata</taxon>
        <taxon>Eupulmonata</taxon>
        <taxon>Stylommatophora</taxon>
        <taxon>Helicina</taxon>
        <taxon>Arionoidea</taxon>
        <taxon>Arionidae</taxon>
        <taxon>Arion</taxon>
    </lineage>
</organism>
<dbReference type="InterPro" id="IPR002035">
    <property type="entry name" value="VWF_A"/>
</dbReference>
<evidence type="ECO:0000259" key="1">
    <source>
        <dbReference type="Pfam" id="PF13768"/>
    </source>
</evidence>
<sequence>VPERCVTFCIDTSGSMFSALDVVKEQLMETLYILAARDDKPMFNLIEFNSHVTQWADKMVHCVPETVAVARKWLNDLTAKTGTNTEDALIAALVDSVCQAVYLITDDVPDQEIEHVLDKIFEICGSRRIHCIYITGETTDESAIEFLEDLAVESFGSFNIVKLSSHGSIEKIIPVY</sequence>
<proteinExistence type="predicted"/>